<feature type="transmembrane region" description="Helical" evidence="1">
    <location>
        <begin position="67"/>
        <end position="88"/>
    </location>
</feature>
<accession>A0A931EA85</accession>
<feature type="transmembrane region" description="Helical" evidence="1">
    <location>
        <begin position="167"/>
        <end position="188"/>
    </location>
</feature>
<keyword evidence="1" id="KW-0812">Transmembrane</keyword>
<gene>
    <name evidence="2" type="ORF">IC612_04880</name>
</gene>
<feature type="transmembrane region" description="Helical" evidence="1">
    <location>
        <begin position="245"/>
        <end position="268"/>
    </location>
</feature>
<keyword evidence="1" id="KW-0472">Membrane</keyword>
<feature type="transmembrane region" description="Helical" evidence="1">
    <location>
        <begin position="324"/>
        <end position="345"/>
    </location>
</feature>
<keyword evidence="1" id="KW-1133">Transmembrane helix</keyword>
<reference evidence="2" key="1">
    <citation type="submission" date="2020-11" db="EMBL/GenBank/DDBJ databases">
        <title>Genome seq and assembly of Planobacterium sp.</title>
        <authorList>
            <person name="Chhetri G."/>
        </authorList>
    </citation>
    <scope>NUCLEOTIDE SEQUENCE</scope>
    <source>
        <strain evidence="2">GCR5</strain>
    </source>
</reference>
<feature type="transmembrane region" description="Helical" evidence="1">
    <location>
        <begin position="222"/>
        <end position="238"/>
    </location>
</feature>
<evidence type="ECO:0000256" key="1">
    <source>
        <dbReference type="SAM" id="Phobius"/>
    </source>
</evidence>
<dbReference type="AlphaFoldDB" id="A0A931EA85"/>
<dbReference type="Proteomes" id="UP000694480">
    <property type="component" value="Unassembled WGS sequence"/>
</dbReference>
<keyword evidence="3" id="KW-1185">Reference proteome</keyword>
<feature type="transmembrane region" description="Helical" evidence="1">
    <location>
        <begin position="361"/>
        <end position="380"/>
    </location>
</feature>
<evidence type="ECO:0000313" key="2">
    <source>
        <dbReference type="EMBL" id="MBF5027128.1"/>
    </source>
</evidence>
<evidence type="ECO:0008006" key="4">
    <source>
        <dbReference type="Google" id="ProtNLM"/>
    </source>
</evidence>
<organism evidence="2 3">
    <name type="scientific">Planobacterium oryzisoli</name>
    <dbReference type="NCBI Taxonomy" id="2771435"/>
    <lineage>
        <taxon>Bacteria</taxon>
        <taxon>Pseudomonadati</taxon>
        <taxon>Bacteroidota</taxon>
        <taxon>Flavobacteriia</taxon>
        <taxon>Flavobacteriales</taxon>
        <taxon>Weeksellaceae</taxon>
        <taxon>Chryseobacterium group</taxon>
        <taxon>Chryseobacterium</taxon>
    </lineage>
</organism>
<feature type="transmembrane region" description="Helical" evidence="1">
    <location>
        <begin position="200"/>
        <end position="216"/>
    </location>
</feature>
<proteinExistence type="predicted"/>
<feature type="transmembrane region" description="Helical" evidence="1">
    <location>
        <begin position="108"/>
        <end position="126"/>
    </location>
</feature>
<protein>
    <recommendedName>
        <fullName evidence="4">O-antigen ligase family protein</fullName>
    </recommendedName>
</protein>
<evidence type="ECO:0000313" key="3">
    <source>
        <dbReference type="Proteomes" id="UP000694480"/>
    </source>
</evidence>
<feature type="transmembrane region" description="Helical" evidence="1">
    <location>
        <begin position="12"/>
        <end position="35"/>
    </location>
</feature>
<name>A0A931EA85_9FLAO</name>
<dbReference type="EMBL" id="JADKYY010000005">
    <property type="protein sequence ID" value="MBF5027128.1"/>
    <property type="molecule type" value="Genomic_DNA"/>
</dbReference>
<feature type="transmembrane region" description="Helical" evidence="1">
    <location>
        <begin position="138"/>
        <end position="155"/>
    </location>
</feature>
<comment type="caution">
    <text evidence="2">The sequence shown here is derived from an EMBL/GenBank/DDBJ whole genome shotgun (WGS) entry which is preliminary data.</text>
</comment>
<dbReference type="RefSeq" id="WP_194739061.1">
    <property type="nucleotide sequence ID" value="NZ_JADKYY010000005.1"/>
</dbReference>
<feature type="transmembrane region" description="Helical" evidence="1">
    <location>
        <begin position="41"/>
        <end position="60"/>
    </location>
</feature>
<sequence>MRTINITDKLANWYVIILLVGFLVTSTTSVFLGTTEGGFSVVYRAFVVVFSLFFFLNTIFSKRFVKLSIYPALAFLFFWFIYSIRIIHDLYFNPIVLFPETTASHYSLFAFGVVLLPAISVYFIVLTSELNMGFILKWVYKILFLCVFVTLLFRSGSASEGRNLGGISIGLISYGHYAASLVILSIFNLIKTKVKFHQKIIYYLGVLIGFSGIVVSASKSPLLVLGLVLTFFIIFWYGKIKSAFLLMFVALIINFYFIEIVSVFATFFKSNFLERLLYSIEMGEDSARSRLLEAGFMDFVEGPLWGNAMLIQQRGLEGSYPHNLIVEAFMATGLLGGFFLLLWIIKGIKISINIIKKHSELTWIALLFLQYFLLGLFSKSLYSNDLFWFCSLLLLLSSRRLPLIKKISLK</sequence>